<dbReference type="Proteomes" id="UP000316215">
    <property type="component" value="Chromosome"/>
</dbReference>
<evidence type="ECO:0000313" key="1">
    <source>
        <dbReference type="EMBL" id="QDI67248.1"/>
    </source>
</evidence>
<gene>
    <name evidence="1" type="ORF">CD934_00035</name>
</gene>
<keyword evidence="2" id="KW-1185">Reference proteome</keyword>
<name>A0A514JK23_9ACTN</name>
<accession>A0A514JK23</accession>
<dbReference type="KEGG" id="sast:CD934_00035"/>
<dbReference type="EMBL" id="CP022310">
    <property type="protein sequence ID" value="QDI67248.1"/>
    <property type="molecule type" value="Genomic_DNA"/>
</dbReference>
<reference evidence="1 2" key="1">
    <citation type="submission" date="2017-07" db="EMBL/GenBank/DDBJ databases">
        <title>The Complete Genome of Streptomyces asterosporus-ZSY.</title>
        <authorList>
            <person name="Zhang S."/>
        </authorList>
    </citation>
    <scope>NUCLEOTIDE SEQUENCE [LARGE SCALE GENOMIC DNA]</scope>
    <source>
        <strain evidence="1 2">DSM 41452</strain>
    </source>
</reference>
<sequence length="131" mass="15079">MADGLAFLDELPIDPSQVRPLTSSIFKAQRIFSREQPLEPLRNNEDVAAVVRDFSQYLRFAGPHELLRTVSREEALPFDYGIRRIVDMHRNDLERSARAEALDCSRRLVIRRDEEICPLIHSNIMSGAQTM</sequence>
<proteinExistence type="predicted"/>
<organism evidence="1 2">
    <name type="scientific">Streptomyces calvus</name>
    <dbReference type="NCBI Taxonomy" id="67282"/>
    <lineage>
        <taxon>Bacteria</taxon>
        <taxon>Bacillati</taxon>
        <taxon>Actinomycetota</taxon>
        <taxon>Actinomycetes</taxon>
        <taxon>Kitasatosporales</taxon>
        <taxon>Streptomycetaceae</taxon>
        <taxon>Streptomyces</taxon>
    </lineage>
</organism>
<evidence type="ECO:0000313" key="2">
    <source>
        <dbReference type="Proteomes" id="UP000316215"/>
    </source>
</evidence>
<protein>
    <submittedName>
        <fullName evidence="1">Uncharacterized protein</fullName>
    </submittedName>
</protein>
<dbReference type="AlphaFoldDB" id="A0A514JK23"/>